<dbReference type="InterPro" id="IPR050546">
    <property type="entry name" value="Glycosyl_Hydrlase_16"/>
</dbReference>
<keyword evidence="2" id="KW-0732">Signal</keyword>
<dbReference type="PANTHER" id="PTHR10963:SF55">
    <property type="entry name" value="GLYCOSIDE HYDROLASE FAMILY 16 PROTEIN"/>
    <property type="match status" value="1"/>
</dbReference>
<evidence type="ECO:0000313" key="4">
    <source>
        <dbReference type="EMBL" id="MCR9013719.1"/>
    </source>
</evidence>
<evidence type="ECO:0000256" key="1">
    <source>
        <dbReference type="ARBA" id="ARBA00006865"/>
    </source>
</evidence>
<keyword evidence="4" id="KW-0378">Hydrolase</keyword>
<comment type="similarity">
    <text evidence="1">Belongs to the glycosyl hydrolase 16 family.</text>
</comment>
<dbReference type="GO" id="GO:0004553">
    <property type="term" value="F:hydrolase activity, hydrolyzing O-glycosyl compounds"/>
    <property type="evidence" value="ECO:0007669"/>
    <property type="project" value="InterPro"/>
</dbReference>
<name>A0A9X2P1E0_9BACT</name>
<dbReference type="Pfam" id="PF00722">
    <property type="entry name" value="Glyco_hydro_16"/>
    <property type="match status" value="1"/>
</dbReference>
<dbReference type="CDD" id="cd08023">
    <property type="entry name" value="GH16_laminarinase_like"/>
    <property type="match status" value="1"/>
</dbReference>
<dbReference type="InterPro" id="IPR013320">
    <property type="entry name" value="ConA-like_dom_sf"/>
</dbReference>
<accession>A0A9X2P1E0</accession>
<gene>
    <name evidence="4" type="ORF">NU887_01665</name>
</gene>
<feature type="signal peptide" evidence="2">
    <location>
        <begin position="1"/>
        <end position="21"/>
    </location>
</feature>
<reference evidence="4" key="1">
    <citation type="submission" date="2022-08" db="EMBL/GenBank/DDBJ databases">
        <authorList>
            <person name="Zhang D."/>
        </authorList>
    </citation>
    <scope>NUCLEOTIDE SEQUENCE</scope>
    <source>
        <strain evidence="4">XJ19-11</strain>
    </source>
</reference>
<dbReference type="GO" id="GO:0005975">
    <property type="term" value="P:carbohydrate metabolic process"/>
    <property type="evidence" value="ECO:0007669"/>
    <property type="project" value="InterPro"/>
</dbReference>
<dbReference type="PROSITE" id="PS51257">
    <property type="entry name" value="PROKAR_LIPOPROTEIN"/>
    <property type="match status" value="1"/>
</dbReference>
<comment type="caution">
    <text evidence="4">The sequence shown here is derived from an EMBL/GenBank/DDBJ whole genome shotgun (WGS) entry which is preliminary data.</text>
</comment>
<proteinExistence type="inferred from homology"/>
<dbReference type="AlphaFoldDB" id="A0A9X2P1E0"/>
<protein>
    <submittedName>
        <fullName evidence="4">Glycoside hydrolase family 16 protein</fullName>
    </submittedName>
</protein>
<feature type="domain" description="GH16" evidence="3">
    <location>
        <begin position="139"/>
        <end position="372"/>
    </location>
</feature>
<evidence type="ECO:0000259" key="3">
    <source>
        <dbReference type="PROSITE" id="PS51762"/>
    </source>
</evidence>
<dbReference type="InterPro" id="IPR000757">
    <property type="entry name" value="Beta-glucanase-like"/>
</dbReference>
<dbReference type="EMBL" id="JANSUY010000001">
    <property type="protein sequence ID" value="MCR9013719.1"/>
    <property type="molecule type" value="Genomic_DNA"/>
</dbReference>
<dbReference type="RefSeq" id="WP_258421614.1">
    <property type="nucleotide sequence ID" value="NZ_JANSUY010000001.1"/>
</dbReference>
<evidence type="ECO:0000313" key="5">
    <source>
        <dbReference type="Proteomes" id="UP001142175"/>
    </source>
</evidence>
<dbReference type="PROSITE" id="PS51762">
    <property type="entry name" value="GH16_2"/>
    <property type="match status" value="1"/>
</dbReference>
<dbReference type="PANTHER" id="PTHR10963">
    <property type="entry name" value="GLYCOSYL HYDROLASE-RELATED"/>
    <property type="match status" value="1"/>
</dbReference>
<dbReference type="SUPFAM" id="SSF49899">
    <property type="entry name" value="Concanavalin A-like lectins/glucanases"/>
    <property type="match status" value="1"/>
</dbReference>
<sequence length="372" mass="41360">MAKVKLIYLLFLAVFASASCSQEEVDQQVLLPSNLQVTVEKTGKGAVKIDFQAVDANFYKVSYGLPNQVPERVVGTSVVYNYNAEGTYTIRVQAHSTESDFISSTKSVEITGAELGGEIPLTGFESPLTYNGYNLVWNDEFGGSSLSSDWVFEIGDGCPNLCGWGNNELEYYRQENAEVRDGYLIIKAKQENFGSRNYTSSRIKTQGKKSFTYGRIDVRAALPKGQGIWPAIWMLGDNITTVNWPACGEIDIMELIGGNADGRDNTIHGTVHWDNNGNYAQFGGSKKKSSGIFNGEFHVFSIIWDKNKIVWLLDNVPYHEIDITPAALDEFRKPFFLLLNVAVGGNWPGNPNGTTAFPQQMVVDYFRVFQEN</sequence>
<organism evidence="4 5">
    <name type="scientific">Aquiflexum gelatinilyticum</name>
    <dbReference type="NCBI Taxonomy" id="2961943"/>
    <lineage>
        <taxon>Bacteria</taxon>
        <taxon>Pseudomonadati</taxon>
        <taxon>Bacteroidota</taxon>
        <taxon>Cytophagia</taxon>
        <taxon>Cytophagales</taxon>
        <taxon>Cyclobacteriaceae</taxon>
        <taxon>Aquiflexum</taxon>
    </lineage>
</organism>
<keyword evidence="5" id="KW-1185">Reference proteome</keyword>
<evidence type="ECO:0000256" key="2">
    <source>
        <dbReference type="SAM" id="SignalP"/>
    </source>
</evidence>
<dbReference type="Gene3D" id="2.60.120.200">
    <property type="match status" value="1"/>
</dbReference>
<feature type="chain" id="PRO_5040942198" evidence="2">
    <location>
        <begin position="22"/>
        <end position="372"/>
    </location>
</feature>
<dbReference type="Proteomes" id="UP001142175">
    <property type="component" value="Unassembled WGS sequence"/>
</dbReference>